<evidence type="ECO:0000313" key="5">
    <source>
        <dbReference type="EMBL" id="CAH1251339.1"/>
    </source>
</evidence>
<evidence type="ECO:0000256" key="2">
    <source>
        <dbReference type="SAM" id="MobiDB-lite"/>
    </source>
</evidence>
<accession>A0A8K0EK86</accession>
<feature type="domain" description="Fibronectin type-III" evidence="4">
    <location>
        <begin position="117"/>
        <end position="205"/>
    </location>
</feature>
<feature type="domain" description="Fibronectin type-III" evidence="4">
    <location>
        <begin position="500"/>
        <end position="585"/>
    </location>
</feature>
<feature type="region of interest" description="Disordered" evidence="2">
    <location>
        <begin position="1956"/>
        <end position="2021"/>
    </location>
</feature>
<dbReference type="OrthoDB" id="10057517at2759"/>
<dbReference type="Proteomes" id="UP000838412">
    <property type="component" value="Chromosome 19"/>
</dbReference>
<protein>
    <submittedName>
        <fullName evidence="5">PTPRB protein</fullName>
    </submittedName>
</protein>
<dbReference type="SMART" id="SM00060">
    <property type="entry name" value="FN3"/>
    <property type="match status" value="17"/>
</dbReference>
<keyword evidence="6" id="KW-1185">Reference proteome</keyword>
<feature type="domain" description="Fibronectin type-III" evidence="4">
    <location>
        <begin position="1017"/>
        <end position="1107"/>
    </location>
</feature>
<dbReference type="Gene3D" id="2.60.40.10">
    <property type="entry name" value="Immunoglobulins"/>
    <property type="match status" value="14"/>
</dbReference>
<feature type="region of interest" description="Disordered" evidence="2">
    <location>
        <begin position="23"/>
        <end position="47"/>
    </location>
</feature>
<feature type="transmembrane region" description="Helical" evidence="3">
    <location>
        <begin position="1814"/>
        <end position="1843"/>
    </location>
</feature>
<dbReference type="InterPro" id="IPR003961">
    <property type="entry name" value="FN3_dom"/>
</dbReference>
<dbReference type="InterPro" id="IPR036116">
    <property type="entry name" value="FN3_sf"/>
</dbReference>
<keyword evidence="3" id="KW-1133">Transmembrane helix</keyword>
<feature type="compositionally biased region" description="Low complexity" evidence="2">
    <location>
        <begin position="2011"/>
        <end position="2020"/>
    </location>
</feature>
<evidence type="ECO:0000256" key="1">
    <source>
        <dbReference type="ARBA" id="ARBA00022737"/>
    </source>
</evidence>
<feature type="domain" description="Fibronectin type-III" evidence="4">
    <location>
        <begin position="1293"/>
        <end position="1386"/>
    </location>
</feature>
<keyword evidence="3" id="KW-0812">Transmembrane</keyword>
<feature type="domain" description="Fibronectin type-III" evidence="4">
    <location>
        <begin position="1468"/>
        <end position="1563"/>
    </location>
</feature>
<name>A0A8K0EK86_BRALA</name>
<dbReference type="Pfam" id="PF00041">
    <property type="entry name" value="fn3"/>
    <property type="match status" value="10"/>
</dbReference>
<dbReference type="PANTHER" id="PTHR46708:SF2">
    <property type="entry name" value="FIBRONECTIN TYPE-III DOMAIN-CONTAINING PROTEIN"/>
    <property type="match status" value="1"/>
</dbReference>
<sequence length="2186" mass="244378">MSVSATVGDDEKVYHVASKKFRTGPVHGATDVDDPSDAYGGSTGNNDVEKAYPGVASRVQEIEKMSSHPQDQWQRFGRSTTYTFRNLDGGTQHSVKVKCVCVDESVSEPVETKAYTKPSPVKPCEPECSDSSIRLNWEFGPGNTETVAVTLMSDNPDVGPKRMTKKETNVLFEGLNPGTTYRYEIKTVSGDQENISQGHVTTKLCAPGNLKPKQQGANAIELSWTPPANLEKVSGYIITYFVKGASESEQAKQIDGVSVTRYQLTDLSDDREYEVSIRSFGGTRDFPLKSDSIAAKPIKTEVASVNNPEVRTYTHGSIEVRWEKRKSEWLALPSWMKKQKRELKVSISKVSDPNSHNSPTIVDDRKVTHHPFMALQPSTEYEISFDVVGASSNKRTTLKQWTRPLPLNRFQVVQKTTQSIQCEWVPPSCRFDGYIVSISAVGDMLEPNEIPLSGDHKTYMFESLSPGQQYIVLIETVLKVGADRILSEYRKLDVSTLPMVPRNVRVENVMDESVSVKWDIPERGQVDCYRVYLKPKNRDPIYVQGLTYKFNHLKPLTKYDICVQSIRGEDSSELTEYVSCTTKPSEVKSLRVGPVSYDKLTIVWDQVCNQAEYDVKIDPAEGTMNDRKLTDSSASFYGLTPGKKYTVTVVTKVGEDLSKPSTKSFWAQVKPVDKIYINEEDVTTSSIYVSWDEPEGVVDDYLISPGWAVETASKEVKASDTSVQFQDPMQGPEYIVTIFSMSGDQQSKPVTKEYQLPLSIPTKVKAMPSDTSIELEWDSIRPGDKRYRYRLSVVPRHKDASHQLEVAEEGTSSTNGDKVQGEDEMETSDEIADLDAPEASSSSDVPGQFVDVPNSRSDRLSYTFYSLTPGVEYEVKVKCLSPTLLVDDAIESKSAGSGQESVVIPYYESQPCSVSVRTTPAAPEDIMINENDVHPTSIRISWPDAKGNVENYQVSIRGEKRTQCAQTTTVTKTAGETLSYAFEKLVAGGQYIIEIKSVNKGDESAPVQKTQQTPPLPPTDLKVDYVKHSKSIRLTWKAPEGERDLYLVEADPKTDEDMSITVDKNKTSCTIPNVVPGEKYTISVWTKRGNLCSEKSTVPFQVPVSEVKNIETKEVHAKTITVSWEEAEGKKTGYRLCIDPKDGLDEELAKKAEQGDLFHRFTELEPGRLYTISIITLCGEVESEAVMKTQRTKISPVAEITTDGGVRTTSIRIKWRKPEGDQDKYRVAIYKSSEEVNRGAMVGKHHVFPSSSDLDYTFEKLCPGRQYIITVESGCGDDWSDETTKVQRTTVCPVSNLQVSNITGVSFKMSWMHAVGDKDSYRVRVRTKLDESDNAWETIPVPKDQSYYDLDKLTQGREYSVGVITVSGEEKSDPVPIVQRTEVAPVIGLCARSSKEGQLEIKWKEAVGDKDHYICTIDGHSSRRIPKDKNETVLTGLVPGEKYRITLVTVSGGVKSVEVPCCQRVMPCPPKLHVKSKSTLETIAVTWEDSVKDCVKDHYEVKLHPAEDPQTEVIPPDITKDNKYQFTGLLPGTQYQVSVCSISEDQRSKEDLKIVTTEVSKPVIRSIKAEESKIEIELDEPNGNVENYIWKIQESDNNSQVEEISVNVRDESSSNNDVLTLLQKSVQKRGPSSGNLLEENVETDGARGNHKLCLHPVMFPRLKPCKQYSIAVRAESSGKKSDHEQVYQHTRPHRPRKPECGNEGMNNFSVFWSPPQTEEERGRIVGYRVKFRRVTNNLATIEEVGEDDWKWLDPGNTTQQKIDETNADNTDYEIGIVSVAEIESHKPEDEGRKIKIESEPVRFRYRTMSYGKKFLQNAVLIFVTVVILIAVIIVAVLLAGVYIDKCGNIDPGRDFTFNTNATSPPVTQPPSSSNCLFEKAGTEFWIFILSLVVLTIDVVVLIVWYQVVRKRFARGRMQLLDDEAVDEEEEETTLLQTVVERTRRLLAYLRNMCAATEGESDSTSEQTVNPLDSEDLESVTDSESDSWDKDEYQIPSSFKRRRVTTIHSTDGNTNTEGEGTSPKALLLSEESEDISTDDVENDQENLVAQIDIADDSVIENPTVNRESPSENSHIVTVKTVEEDEDWEDDYMSPLAYSIHVMDNQTPEDSAVQQDVESEMAPFRNELFPAKQASDDTIVPQAAPPPSSTSAMVSRTFTFLSALASRKDTVKDFRDEALIGGGVPLSK</sequence>
<feature type="region of interest" description="Disordered" evidence="2">
    <location>
        <begin position="2128"/>
        <end position="2150"/>
    </location>
</feature>
<evidence type="ECO:0000313" key="6">
    <source>
        <dbReference type="Proteomes" id="UP000838412"/>
    </source>
</evidence>
<gene>
    <name evidence="5" type="primary">PTPRB</name>
    <name evidence="5" type="ORF">BLAG_LOCUS11765</name>
</gene>
<feature type="domain" description="Fibronectin type-III" evidence="4">
    <location>
        <begin position="922"/>
        <end position="1016"/>
    </location>
</feature>
<dbReference type="PANTHER" id="PTHR46708">
    <property type="entry name" value="TENASCIN"/>
    <property type="match status" value="1"/>
</dbReference>
<dbReference type="InterPro" id="IPR013783">
    <property type="entry name" value="Ig-like_fold"/>
</dbReference>
<feature type="region of interest" description="Disordered" evidence="2">
    <location>
        <begin position="1674"/>
        <end position="1702"/>
    </location>
</feature>
<feature type="compositionally biased region" description="Polar residues" evidence="2">
    <location>
        <begin position="1961"/>
        <end position="1970"/>
    </location>
</feature>
<feature type="domain" description="Fibronectin type-III" evidence="4">
    <location>
        <begin position="406"/>
        <end position="499"/>
    </location>
</feature>
<dbReference type="PROSITE" id="PS50853">
    <property type="entry name" value="FN3"/>
    <property type="match status" value="9"/>
</dbReference>
<feature type="compositionally biased region" description="Basic and acidic residues" evidence="2">
    <location>
        <begin position="1676"/>
        <end position="1686"/>
    </location>
</feature>
<dbReference type="InterPro" id="IPR050991">
    <property type="entry name" value="ECM_Regulatory_Proteins"/>
</dbReference>
<reference evidence="5" key="1">
    <citation type="submission" date="2022-01" db="EMBL/GenBank/DDBJ databases">
        <authorList>
            <person name="Braso-Vives M."/>
        </authorList>
    </citation>
    <scope>NUCLEOTIDE SEQUENCE</scope>
</reference>
<keyword evidence="3" id="KW-0472">Membrane</keyword>
<proteinExistence type="predicted"/>
<feature type="compositionally biased region" description="Acidic residues" evidence="2">
    <location>
        <begin position="1972"/>
        <end position="1985"/>
    </location>
</feature>
<feature type="transmembrane region" description="Helical" evidence="3">
    <location>
        <begin position="1884"/>
        <end position="1907"/>
    </location>
</feature>
<keyword evidence="1" id="KW-0677">Repeat</keyword>
<organism evidence="5 6">
    <name type="scientific">Branchiostoma lanceolatum</name>
    <name type="common">Common lancelet</name>
    <name type="synonym">Amphioxus lanceolatum</name>
    <dbReference type="NCBI Taxonomy" id="7740"/>
    <lineage>
        <taxon>Eukaryota</taxon>
        <taxon>Metazoa</taxon>
        <taxon>Chordata</taxon>
        <taxon>Cephalochordata</taxon>
        <taxon>Leptocardii</taxon>
        <taxon>Amphioxiformes</taxon>
        <taxon>Branchiostomatidae</taxon>
        <taxon>Branchiostoma</taxon>
    </lineage>
</organism>
<dbReference type="EMBL" id="OV696704">
    <property type="protein sequence ID" value="CAH1251339.1"/>
    <property type="molecule type" value="Genomic_DNA"/>
</dbReference>
<feature type="domain" description="Fibronectin type-III" evidence="4">
    <location>
        <begin position="206"/>
        <end position="303"/>
    </location>
</feature>
<evidence type="ECO:0000256" key="3">
    <source>
        <dbReference type="SAM" id="Phobius"/>
    </source>
</evidence>
<evidence type="ECO:0000259" key="4">
    <source>
        <dbReference type="PROSITE" id="PS50853"/>
    </source>
</evidence>
<dbReference type="SUPFAM" id="SSF49265">
    <property type="entry name" value="Fibronectin type III"/>
    <property type="match status" value="12"/>
</dbReference>
<feature type="domain" description="Fibronectin type-III" evidence="4">
    <location>
        <begin position="586"/>
        <end position="672"/>
    </location>
</feature>
<feature type="region of interest" description="Disordered" evidence="2">
    <location>
        <begin position="799"/>
        <end position="830"/>
    </location>
</feature>
<dbReference type="CDD" id="cd00063">
    <property type="entry name" value="FN3"/>
    <property type="match status" value="10"/>
</dbReference>